<name>A0ABP1B9S3_9BRYO</name>
<dbReference type="PROSITE" id="PS51192">
    <property type="entry name" value="HELICASE_ATP_BIND_1"/>
    <property type="match status" value="1"/>
</dbReference>
<keyword evidence="1" id="KW-0378">Hydrolase</keyword>
<feature type="domain" description="Helicase ATP-binding" evidence="3">
    <location>
        <begin position="187"/>
        <end position="380"/>
    </location>
</feature>
<dbReference type="InterPro" id="IPR049730">
    <property type="entry name" value="SNF2/RAD54-like_C"/>
</dbReference>
<dbReference type="InterPro" id="IPR050496">
    <property type="entry name" value="SNF2_RAD54_helicase_repair"/>
</dbReference>
<reference evidence="5 6" key="1">
    <citation type="submission" date="2024-03" db="EMBL/GenBank/DDBJ databases">
        <authorList>
            <consortium name="ELIXIR-Norway"/>
            <consortium name="Elixir Norway"/>
        </authorList>
    </citation>
    <scope>NUCLEOTIDE SEQUENCE [LARGE SCALE GENOMIC DNA]</scope>
</reference>
<feature type="compositionally biased region" description="Acidic residues" evidence="2">
    <location>
        <begin position="110"/>
        <end position="124"/>
    </location>
</feature>
<dbReference type="InterPro" id="IPR038718">
    <property type="entry name" value="SNF2-like_sf"/>
</dbReference>
<dbReference type="PROSITE" id="PS51194">
    <property type="entry name" value="HELICASE_CTER"/>
    <property type="match status" value="1"/>
</dbReference>
<dbReference type="InterPro" id="IPR000330">
    <property type="entry name" value="SNF2_N"/>
</dbReference>
<protein>
    <submittedName>
        <fullName evidence="5">Uncharacterized protein</fullName>
    </submittedName>
</protein>
<evidence type="ECO:0000259" key="4">
    <source>
        <dbReference type="PROSITE" id="PS51194"/>
    </source>
</evidence>
<dbReference type="Pfam" id="PF00176">
    <property type="entry name" value="SNF2-rel_dom"/>
    <property type="match status" value="1"/>
</dbReference>
<dbReference type="EMBL" id="OZ023703">
    <property type="protein sequence ID" value="CAK9871557.1"/>
    <property type="molecule type" value="Genomic_DNA"/>
</dbReference>
<proteinExistence type="predicted"/>
<evidence type="ECO:0000259" key="3">
    <source>
        <dbReference type="PROSITE" id="PS51192"/>
    </source>
</evidence>
<dbReference type="Proteomes" id="UP001497522">
    <property type="component" value="Chromosome 2"/>
</dbReference>
<dbReference type="SUPFAM" id="SSF52540">
    <property type="entry name" value="P-loop containing nucleoside triphosphate hydrolases"/>
    <property type="match status" value="2"/>
</dbReference>
<keyword evidence="6" id="KW-1185">Reference proteome</keyword>
<dbReference type="SMART" id="SM00490">
    <property type="entry name" value="HELICc"/>
    <property type="match status" value="1"/>
</dbReference>
<sequence length="960" mass="106803">MSLKDLKESLKSCSTRILTCSSSGSSSSVAPTVPIEPGSGSVLAVGSGASVSQEVDNRRLPPKTNLRDQLAFSFQSFEGISEVLQRKNGAVEARQIGEQRHDRRGMQLGSDDEEEEDEEIGGGEEDVKRDSEAGLFIRAESKGLYEPLVLWPPPDRPVDGGDEVVQVPASINSRLLEHQREGVRFLYKLYRENRGGILGDDMGLGKTIQSIALLAALLQMDGDLDCLARGGHFISGSSIVSKTRGSGVENYVGSSSKVFLIVCPTSVLRNWEQEFQAWGSFRVGIYHGAQRETVMAKAEAGDLEVVLTSHDMFRLYGMLLSSIKWDCVIVDEAHRLKNEKSKLYQACSKISTKRRFGLTGTIMQNKYIELFNVFEWAAPGSLGPREFFHEYYDEPIKQGQRISAPDRFVKIAAERKEHLVKLISQHLLRRTKGETIGHLMLGKEDNVVFCKMSDVQHRVYHRLLQSPDFQLLVSKDLPCSCGSHLSRVECCHRIAPDGVIWSYLHSDNPDGCDHCPFCLVLPCLVKLQQVSNHLELVKPNPKDDREKQLKDEEFATAALAEDALLLGGVKQDESFLGLSDAQHCGKMQTLEILLADWLRQGDKVLLFSYSVKMLDILDRFMIRKGYCFCRLDGSTPMGVRQSLVDEFNHSPSKQVFLISTRAGGLGLNLVSANRVVIFDPNWNPAQDLQAQDRSFRFGQQRHVTVFRLLAAGSIEELIYSRQIYKQQLFNIGVNGNIEKRYFEGVQDSKDYKGELFGISNLFRDLSDFTSDIIGKHDERLISIQQTTTVLNNSNSHLQVKTEPAQRVGNEEDNCGTHDIVEVDTIRSNGVVYSHRNEEVVNMGAPSSKASKPDGSEIIEPTHREESLEIKPLAAVGNGSSASKKDGGPQVTVVIDSQPLEYDSTNNSQQTSGVLAAVVDDGGTDSRSQQKLRQSQELAMFEGMDETTKWLMEISGFIPSI</sequence>
<evidence type="ECO:0000256" key="2">
    <source>
        <dbReference type="SAM" id="MobiDB-lite"/>
    </source>
</evidence>
<feature type="region of interest" description="Disordered" evidence="2">
    <location>
        <begin position="93"/>
        <end position="128"/>
    </location>
</feature>
<evidence type="ECO:0000256" key="1">
    <source>
        <dbReference type="ARBA" id="ARBA00022801"/>
    </source>
</evidence>
<dbReference type="InterPro" id="IPR027417">
    <property type="entry name" value="P-loop_NTPase"/>
</dbReference>
<gene>
    <name evidence="5" type="ORF">CSSPJE1EN2_LOCUS14225</name>
</gene>
<organism evidence="5 6">
    <name type="scientific">Sphagnum jensenii</name>
    <dbReference type="NCBI Taxonomy" id="128206"/>
    <lineage>
        <taxon>Eukaryota</taxon>
        <taxon>Viridiplantae</taxon>
        <taxon>Streptophyta</taxon>
        <taxon>Embryophyta</taxon>
        <taxon>Bryophyta</taxon>
        <taxon>Sphagnophytina</taxon>
        <taxon>Sphagnopsida</taxon>
        <taxon>Sphagnales</taxon>
        <taxon>Sphagnaceae</taxon>
        <taxon>Sphagnum</taxon>
    </lineage>
</organism>
<dbReference type="PANTHER" id="PTHR45629:SF7">
    <property type="entry name" value="DNA EXCISION REPAIR PROTEIN ERCC-6-RELATED"/>
    <property type="match status" value="1"/>
</dbReference>
<feature type="domain" description="Helicase C-terminal" evidence="4">
    <location>
        <begin position="589"/>
        <end position="745"/>
    </location>
</feature>
<dbReference type="InterPro" id="IPR014001">
    <property type="entry name" value="Helicase_ATP-bd"/>
</dbReference>
<evidence type="ECO:0000313" key="5">
    <source>
        <dbReference type="EMBL" id="CAK9871557.1"/>
    </source>
</evidence>
<evidence type="ECO:0000313" key="6">
    <source>
        <dbReference type="Proteomes" id="UP001497522"/>
    </source>
</evidence>
<dbReference type="Gene3D" id="3.40.50.10810">
    <property type="entry name" value="Tandem AAA-ATPase domain"/>
    <property type="match status" value="1"/>
</dbReference>
<dbReference type="Pfam" id="PF00271">
    <property type="entry name" value="Helicase_C"/>
    <property type="match status" value="1"/>
</dbReference>
<dbReference type="SMART" id="SM00487">
    <property type="entry name" value="DEXDc"/>
    <property type="match status" value="1"/>
</dbReference>
<accession>A0ABP1B9S3</accession>
<dbReference type="InterPro" id="IPR001650">
    <property type="entry name" value="Helicase_C-like"/>
</dbReference>
<feature type="compositionally biased region" description="Basic and acidic residues" evidence="2">
    <location>
        <begin position="95"/>
        <end position="105"/>
    </location>
</feature>
<dbReference type="CDD" id="cd18793">
    <property type="entry name" value="SF2_C_SNF"/>
    <property type="match status" value="1"/>
</dbReference>
<dbReference type="PANTHER" id="PTHR45629">
    <property type="entry name" value="SNF2/RAD54 FAMILY MEMBER"/>
    <property type="match status" value="1"/>
</dbReference>
<dbReference type="Gene3D" id="3.40.50.300">
    <property type="entry name" value="P-loop containing nucleotide triphosphate hydrolases"/>
    <property type="match status" value="1"/>
</dbReference>